<dbReference type="Proteomes" id="UP000095401">
    <property type="component" value="Chromosome"/>
</dbReference>
<feature type="transmembrane region" description="Helical" evidence="4">
    <location>
        <begin position="237"/>
        <end position="261"/>
    </location>
</feature>
<feature type="transmembrane region" description="Helical" evidence="4">
    <location>
        <begin position="313"/>
        <end position="333"/>
    </location>
</feature>
<name>A0A1D8IRG7_9GAMM</name>
<evidence type="ECO:0000256" key="1">
    <source>
        <dbReference type="ARBA" id="ARBA00022737"/>
    </source>
</evidence>
<dbReference type="PANTHER" id="PTHR44227">
    <property type="match status" value="1"/>
</dbReference>
<feature type="transmembrane region" description="Helical" evidence="4">
    <location>
        <begin position="282"/>
        <end position="301"/>
    </location>
</feature>
<gene>
    <name evidence="5" type="ORF">BI364_14405</name>
</gene>
<dbReference type="InterPro" id="IPR011990">
    <property type="entry name" value="TPR-like_helical_dom_sf"/>
</dbReference>
<evidence type="ECO:0000313" key="6">
    <source>
        <dbReference type="Proteomes" id="UP000095401"/>
    </source>
</evidence>
<dbReference type="PANTHER" id="PTHR44227:SF3">
    <property type="entry name" value="PROTEIN O-MANNOSYL-TRANSFERASE TMTC4"/>
    <property type="match status" value="1"/>
</dbReference>
<feature type="transmembrane region" description="Helical" evidence="4">
    <location>
        <begin position="96"/>
        <end position="117"/>
    </location>
</feature>
<evidence type="ECO:0000256" key="2">
    <source>
        <dbReference type="ARBA" id="ARBA00022803"/>
    </source>
</evidence>
<dbReference type="Gene3D" id="1.25.40.10">
    <property type="entry name" value="Tetratricopeptide repeat domain"/>
    <property type="match status" value="1"/>
</dbReference>
<keyword evidence="1" id="KW-0677">Repeat</keyword>
<keyword evidence="4" id="KW-0472">Membrane</keyword>
<evidence type="ECO:0000256" key="3">
    <source>
        <dbReference type="SAM" id="MobiDB-lite"/>
    </source>
</evidence>
<keyword evidence="6" id="KW-1185">Reference proteome</keyword>
<dbReference type="SUPFAM" id="SSF48452">
    <property type="entry name" value="TPR-like"/>
    <property type="match status" value="1"/>
</dbReference>
<organism evidence="5 6">
    <name type="scientific">Acidihalobacter yilgarnensis</name>
    <dbReference type="NCBI Taxonomy" id="2819280"/>
    <lineage>
        <taxon>Bacteria</taxon>
        <taxon>Pseudomonadati</taxon>
        <taxon>Pseudomonadota</taxon>
        <taxon>Gammaproteobacteria</taxon>
        <taxon>Chromatiales</taxon>
        <taxon>Ectothiorhodospiraceae</taxon>
        <taxon>Acidihalobacter</taxon>
    </lineage>
</organism>
<accession>A0A1D8IRG7</accession>
<evidence type="ECO:0008006" key="7">
    <source>
        <dbReference type="Google" id="ProtNLM"/>
    </source>
</evidence>
<sequence>MSARTRLLVWITLILTALLTAFIYWPGVHGGFVLDDYGNIVDNAWLHIHNLHPNTLLAAAFSSHSGPLDRPISMLSFALDEYFWGPGPYAMKATNIVIHALNGFFLFAVASLILKAYRRRFRPDLEPALLAWTALAITAAWLLLPINLTAVLYIVQRMTSLSGGFVMIGVALYLHGRLRMLEGRKGFWLILLGMLVFGPLAVLAKESGANLPIYTLALEWTLFGFARANGKRDARLYAFYLLVLVLPGIFGMLWLWPGIHASFEHSERLFTMDQRLLTEPRVVLLYIAWSLAPNLGVLSLYHDDFPFSTGLLSPPTTLLSIIALALILALALWQRRTRPLLSLGILWFLGGQLMTATIFNLELVFEQRNYLPDIGLLLALFSMTLLEPPVQRLALPRRVLIVGLIALYAGITALRVHEWANPIRFAVISAAAHPNSPRATYGLGRTYANLVTNAQSPMLPLATQALERAAAVPHASILPASALLILHAKLKLPLKPAWWLDIEDTLARRSASAQDINGLTAMVNCAMDESCQFPRTQMIRVFQAAFEKSPNSANIITIYSNYALNVLHDYPLALSLMQVAVKLAPTVSQYWINLGRLDIYLGNFKAAEDGIVHLQSLNRLHHLDDALKDLRNRLAEARKIDARAAAKARTPATKTNETTPHD</sequence>
<feature type="transmembrane region" description="Helical" evidence="4">
    <location>
        <begin position="186"/>
        <end position="204"/>
    </location>
</feature>
<dbReference type="RefSeq" id="WP_070079338.1">
    <property type="nucleotide sequence ID" value="NZ_CP017415.1"/>
</dbReference>
<feature type="transmembrane region" description="Helical" evidence="4">
    <location>
        <begin position="340"/>
        <end position="358"/>
    </location>
</feature>
<proteinExistence type="predicted"/>
<evidence type="ECO:0000256" key="4">
    <source>
        <dbReference type="SAM" id="Phobius"/>
    </source>
</evidence>
<feature type="transmembrane region" description="Helical" evidence="4">
    <location>
        <begin position="398"/>
        <end position="416"/>
    </location>
</feature>
<reference evidence="6" key="1">
    <citation type="submission" date="2016-09" db="EMBL/GenBank/DDBJ databases">
        <title>Acidihalobacter prosperus F5.</title>
        <authorList>
            <person name="Khaleque H.N."/>
            <person name="Ramsay J.P."/>
            <person name="Kaksonen A.H."/>
            <person name="Boxall N.J."/>
            <person name="Watkin E.L.J."/>
        </authorList>
    </citation>
    <scope>NUCLEOTIDE SEQUENCE [LARGE SCALE GENOMIC DNA]</scope>
    <source>
        <strain evidence="6">F5</strain>
    </source>
</reference>
<keyword evidence="2" id="KW-0802">TPR repeat</keyword>
<evidence type="ECO:0000313" key="5">
    <source>
        <dbReference type="EMBL" id="AOU98985.1"/>
    </source>
</evidence>
<dbReference type="AlphaFoldDB" id="A0A1D8IRG7"/>
<feature type="transmembrane region" description="Helical" evidence="4">
    <location>
        <begin position="129"/>
        <end position="148"/>
    </location>
</feature>
<dbReference type="EMBL" id="CP017415">
    <property type="protein sequence ID" value="AOU98985.1"/>
    <property type="molecule type" value="Genomic_DNA"/>
</dbReference>
<feature type="compositionally biased region" description="Low complexity" evidence="3">
    <location>
        <begin position="645"/>
        <end position="655"/>
    </location>
</feature>
<feature type="transmembrane region" description="Helical" evidence="4">
    <location>
        <begin position="370"/>
        <end position="386"/>
    </location>
</feature>
<dbReference type="KEGG" id="aprs:BI364_14405"/>
<protein>
    <recommendedName>
        <fullName evidence="7">Tetratricopeptide repeat protein</fullName>
    </recommendedName>
</protein>
<keyword evidence="4" id="KW-0812">Transmembrane</keyword>
<keyword evidence="4" id="KW-1133">Transmembrane helix</keyword>
<feature type="region of interest" description="Disordered" evidence="3">
    <location>
        <begin position="643"/>
        <end position="662"/>
    </location>
</feature>
<feature type="transmembrane region" description="Helical" evidence="4">
    <location>
        <begin position="154"/>
        <end position="174"/>
    </location>
</feature>
<feature type="transmembrane region" description="Helical" evidence="4">
    <location>
        <begin position="7"/>
        <end position="25"/>
    </location>
</feature>
<dbReference type="InterPro" id="IPR052346">
    <property type="entry name" value="O-mannosyl-transferase_TMTC"/>
</dbReference>